<comment type="caution">
    <text evidence="1">The sequence shown here is derived from an EMBL/GenBank/DDBJ whole genome shotgun (WGS) entry which is preliminary data.</text>
</comment>
<proteinExistence type="predicted"/>
<reference evidence="1" key="1">
    <citation type="submission" date="2021-09" db="EMBL/GenBank/DDBJ databases">
        <authorList>
            <consortium name="Pathogen Informatics"/>
        </authorList>
    </citation>
    <scope>NUCLEOTIDE SEQUENCE</scope>
</reference>
<dbReference type="Proteomes" id="UP000746747">
    <property type="component" value="Unassembled WGS sequence"/>
</dbReference>
<evidence type="ECO:0000313" key="2">
    <source>
        <dbReference type="Proteomes" id="UP000746747"/>
    </source>
</evidence>
<protein>
    <submittedName>
        <fullName evidence="1">Uncharacterized protein</fullName>
    </submittedName>
</protein>
<evidence type="ECO:0000313" key="1">
    <source>
        <dbReference type="EMBL" id="CAG9533934.1"/>
    </source>
</evidence>
<dbReference type="EMBL" id="CAKAEH010001277">
    <property type="protein sequence ID" value="CAG9533934.1"/>
    <property type="molecule type" value="Genomic_DNA"/>
</dbReference>
<accession>A0A8J2Q315</accession>
<feature type="non-terminal residue" evidence="1">
    <location>
        <position position="45"/>
    </location>
</feature>
<gene>
    <name evidence="1" type="ORF">CJOHNSTONI_LOCUS4120</name>
</gene>
<organism evidence="1 2">
    <name type="scientific">Cercopithifilaria johnstoni</name>
    <dbReference type="NCBI Taxonomy" id="2874296"/>
    <lineage>
        <taxon>Eukaryota</taxon>
        <taxon>Metazoa</taxon>
        <taxon>Ecdysozoa</taxon>
        <taxon>Nematoda</taxon>
        <taxon>Chromadorea</taxon>
        <taxon>Rhabditida</taxon>
        <taxon>Spirurina</taxon>
        <taxon>Spiruromorpha</taxon>
        <taxon>Filarioidea</taxon>
        <taxon>Onchocercidae</taxon>
        <taxon>Cercopithifilaria</taxon>
    </lineage>
</organism>
<keyword evidence="2" id="KW-1185">Reference proteome</keyword>
<sequence>MQCQLRYKVDVSTANAGKNSHLQRISNGVTVPVVQDNSIKQHQPV</sequence>
<dbReference type="AlphaFoldDB" id="A0A8J2Q315"/>
<name>A0A8J2Q315_9BILA</name>